<feature type="binding site" evidence="14">
    <location>
        <position position="144"/>
    </location>
    <ligand>
        <name>ATP</name>
        <dbReference type="ChEBI" id="CHEBI:30616"/>
    </ligand>
</feature>
<dbReference type="Proteomes" id="UP000067683">
    <property type="component" value="Chromosome"/>
</dbReference>
<organism evidence="16 17">
    <name type="scientific">Planococcus rifietoensis</name>
    <dbReference type="NCBI Taxonomy" id="200991"/>
    <lineage>
        <taxon>Bacteria</taxon>
        <taxon>Bacillati</taxon>
        <taxon>Bacillota</taxon>
        <taxon>Bacilli</taxon>
        <taxon>Bacillales</taxon>
        <taxon>Caryophanaceae</taxon>
        <taxon>Planococcus</taxon>
    </lineage>
</organism>
<dbReference type="GO" id="GO:0003725">
    <property type="term" value="F:double-stranded RNA binding"/>
    <property type="evidence" value="ECO:0007669"/>
    <property type="project" value="UniProtKB-UniRule"/>
</dbReference>
<dbReference type="GO" id="GO:0061710">
    <property type="term" value="F:L-threonylcarbamoyladenylate synthase"/>
    <property type="evidence" value="ECO:0007669"/>
    <property type="project" value="UniProtKB-EC"/>
</dbReference>
<comment type="subcellular location">
    <subcellularLocation>
        <location evidence="1 13">Cytoplasm</location>
    </subcellularLocation>
</comment>
<dbReference type="Gene3D" id="3.40.50.11030">
    <property type="entry name" value="Threonylcarbamoyl-AMP synthase, C-terminal domain"/>
    <property type="match status" value="1"/>
</dbReference>
<dbReference type="InterPro" id="IPR006070">
    <property type="entry name" value="Sua5-like_dom"/>
</dbReference>
<dbReference type="SUPFAM" id="SSF55821">
    <property type="entry name" value="YrdC/RibB"/>
    <property type="match status" value="1"/>
</dbReference>
<feature type="binding site" evidence="14">
    <location>
        <position position="60"/>
    </location>
    <ligand>
        <name>ATP</name>
        <dbReference type="ChEBI" id="CHEBI:30616"/>
    </ligand>
</feature>
<keyword evidence="10 13" id="KW-0067">ATP-binding</keyword>
<gene>
    <name evidence="16" type="ORF">AUC31_14075</name>
</gene>
<dbReference type="InterPro" id="IPR010923">
    <property type="entry name" value="T(6)A37_SUA5"/>
</dbReference>
<evidence type="ECO:0000256" key="7">
    <source>
        <dbReference type="ARBA" id="ARBA00022694"/>
    </source>
</evidence>
<dbReference type="GO" id="GO:0005737">
    <property type="term" value="C:cytoplasm"/>
    <property type="evidence" value="ECO:0007669"/>
    <property type="project" value="UniProtKB-SubCell"/>
</dbReference>
<protein>
    <recommendedName>
        <fullName evidence="4 13">Threonylcarbamoyl-AMP synthase</fullName>
        <shortName evidence="13">TC-AMP synthase</shortName>
        <ecNumber evidence="3 13">2.7.7.87</ecNumber>
    </recommendedName>
    <alternativeName>
        <fullName evidence="11 13">L-threonylcarbamoyladenylate synthase</fullName>
    </alternativeName>
</protein>
<evidence type="ECO:0000256" key="14">
    <source>
        <dbReference type="PIRSR" id="PIRSR004930-1"/>
    </source>
</evidence>
<evidence type="ECO:0000256" key="13">
    <source>
        <dbReference type="PIRNR" id="PIRNR004930"/>
    </source>
</evidence>
<evidence type="ECO:0000256" key="6">
    <source>
        <dbReference type="ARBA" id="ARBA00022679"/>
    </source>
</evidence>
<dbReference type="PANTHER" id="PTHR17490:SF16">
    <property type="entry name" value="THREONYLCARBAMOYL-AMP SYNTHASE"/>
    <property type="match status" value="1"/>
</dbReference>
<dbReference type="EMBL" id="CP013659">
    <property type="protein sequence ID" value="ALS76252.1"/>
    <property type="molecule type" value="Genomic_DNA"/>
</dbReference>
<evidence type="ECO:0000256" key="5">
    <source>
        <dbReference type="ARBA" id="ARBA00022490"/>
    </source>
</evidence>
<evidence type="ECO:0000313" key="16">
    <source>
        <dbReference type="EMBL" id="ALS76252.1"/>
    </source>
</evidence>
<accession>A0A0U2ZAK2</accession>
<evidence type="ECO:0000313" key="17">
    <source>
        <dbReference type="Proteomes" id="UP000067683"/>
    </source>
</evidence>
<feature type="binding site" evidence="14">
    <location>
        <position position="154"/>
    </location>
    <ligand>
        <name>ATP</name>
        <dbReference type="ChEBI" id="CHEBI:30616"/>
    </ligand>
</feature>
<dbReference type="InterPro" id="IPR050156">
    <property type="entry name" value="TC-AMP_synthase_SUA5"/>
</dbReference>
<dbReference type="PANTHER" id="PTHR17490">
    <property type="entry name" value="SUA5"/>
    <property type="match status" value="1"/>
</dbReference>
<sequence>METKTILVDEHVNNDESYAQAVDYIRGGEVVAFPTETVYGLGADAMNATAVDKIFAAKGRPTDNPLIVHVDSKETALEYVEDVPEKALQCMDAFWPGALTLILQAKPDTFASNVTAGLPTVGIRVPNHPVALNLLKRLKRPVAAPSANTSGKPSPTMAGHVYFDMDTKIPLILDGGPTQVGIESTVLDMTSAPPVILRPGQVTKEQLEEVIGTVRLSSETKGNTPKSPGMKYAHYAPAAPLYLIEHNSKLIEKAIDHIHGKKKKIAVLSREDFETADYCFPLAVDKLYDSLRKCDQTDADLILACVLPENEDAALMNRLEKAADHKWFS</sequence>
<dbReference type="GO" id="GO:0008033">
    <property type="term" value="P:tRNA processing"/>
    <property type="evidence" value="ECO:0007669"/>
    <property type="project" value="UniProtKB-KW"/>
</dbReference>
<evidence type="ECO:0000256" key="10">
    <source>
        <dbReference type="ARBA" id="ARBA00022840"/>
    </source>
</evidence>
<keyword evidence="5 13" id="KW-0963">Cytoplasm</keyword>
<dbReference type="GO" id="GO:0006450">
    <property type="term" value="P:regulation of translational fidelity"/>
    <property type="evidence" value="ECO:0007669"/>
    <property type="project" value="TreeGrafter"/>
</dbReference>
<feature type="binding site" evidence="14">
    <location>
        <position position="37"/>
    </location>
    <ligand>
        <name>L-threonine</name>
        <dbReference type="ChEBI" id="CHEBI:57926"/>
    </ligand>
</feature>
<keyword evidence="17" id="KW-1185">Reference proteome</keyword>
<dbReference type="PIRSF" id="PIRSF004930">
    <property type="entry name" value="Tln_factor_SUA5"/>
    <property type="match status" value="1"/>
</dbReference>
<proteinExistence type="inferred from homology"/>
<feature type="binding site" evidence="14">
    <location>
        <position position="184"/>
    </location>
    <ligand>
        <name>L-threonine</name>
        <dbReference type="ChEBI" id="CHEBI:57926"/>
    </ligand>
</feature>
<dbReference type="InterPro" id="IPR005145">
    <property type="entry name" value="Sua5_C"/>
</dbReference>
<dbReference type="NCBIfam" id="TIGR00057">
    <property type="entry name" value="L-threonylcarbamoyladenylate synthase"/>
    <property type="match status" value="1"/>
</dbReference>
<dbReference type="Pfam" id="PF01300">
    <property type="entry name" value="Sua5_yciO_yrdC"/>
    <property type="match status" value="1"/>
</dbReference>
<feature type="binding site" evidence="14">
    <location>
        <position position="120"/>
    </location>
    <ligand>
        <name>ATP</name>
        <dbReference type="ChEBI" id="CHEBI:30616"/>
    </ligand>
</feature>
<name>A0A0U2ZAK2_9BACL</name>
<feature type="binding site" evidence="14">
    <location>
        <position position="146"/>
    </location>
    <ligand>
        <name>ATP</name>
        <dbReference type="ChEBI" id="CHEBI:30616"/>
    </ligand>
</feature>
<evidence type="ECO:0000256" key="12">
    <source>
        <dbReference type="ARBA" id="ARBA00048366"/>
    </source>
</evidence>
<dbReference type="InterPro" id="IPR017945">
    <property type="entry name" value="DHBP_synth_RibB-like_a/b_dom"/>
</dbReference>
<evidence type="ECO:0000259" key="15">
    <source>
        <dbReference type="PROSITE" id="PS51163"/>
    </source>
</evidence>
<feature type="binding site" evidence="14">
    <location>
        <position position="64"/>
    </location>
    <ligand>
        <name>ATP</name>
        <dbReference type="ChEBI" id="CHEBI:30616"/>
    </ligand>
</feature>
<dbReference type="GO" id="GO:0005524">
    <property type="term" value="F:ATP binding"/>
    <property type="evidence" value="ECO:0007669"/>
    <property type="project" value="UniProtKB-UniRule"/>
</dbReference>
<keyword evidence="7 13" id="KW-0819">tRNA processing</keyword>
<dbReference type="EC" id="2.7.7.87" evidence="3 13"/>
<evidence type="ECO:0000256" key="1">
    <source>
        <dbReference type="ARBA" id="ARBA00004496"/>
    </source>
</evidence>
<keyword evidence="9 13" id="KW-0547">Nucleotide-binding</keyword>
<evidence type="ECO:0000256" key="11">
    <source>
        <dbReference type="ARBA" id="ARBA00029774"/>
    </source>
</evidence>
<feature type="binding site" evidence="14">
    <location>
        <position position="198"/>
    </location>
    <ligand>
        <name>ATP</name>
        <dbReference type="ChEBI" id="CHEBI:30616"/>
    </ligand>
</feature>
<keyword evidence="8 13" id="KW-0548">Nucleotidyltransferase</keyword>
<dbReference type="STRING" id="200991.AUC31_14075"/>
<dbReference type="KEGG" id="prt:AUC31_14075"/>
<dbReference type="AlphaFoldDB" id="A0A0U2ZAK2"/>
<dbReference type="OrthoDB" id="9814580at2"/>
<feature type="binding site" evidence="14">
    <location>
        <position position="235"/>
    </location>
    <ligand>
        <name>ATP</name>
        <dbReference type="ChEBI" id="CHEBI:30616"/>
    </ligand>
</feature>
<dbReference type="PROSITE" id="PS51163">
    <property type="entry name" value="YRDC"/>
    <property type="match status" value="1"/>
</dbReference>
<dbReference type="Gene3D" id="3.90.870.10">
    <property type="entry name" value="DHBP synthase"/>
    <property type="match status" value="1"/>
</dbReference>
<dbReference type="InterPro" id="IPR038385">
    <property type="entry name" value="Sua5/YwlC_C"/>
</dbReference>
<feature type="binding site" evidence="14">
    <location>
        <position position="124"/>
    </location>
    <ligand>
        <name>L-threonine</name>
        <dbReference type="ChEBI" id="CHEBI:57926"/>
    </ligand>
</feature>
<reference evidence="16" key="1">
    <citation type="submission" date="2016-01" db="EMBL/GenBank/DDBJ databases">
        <title>Complete genome of Planococcus rifietoensis type strain M8.</title>
        <authorList>
            <person name="See-Too W.S."/>
        </authorList>
    </citation>
    <scope>NUCLEOTIDE SEQUENCE [LARGE SCALE GENOMIC DNA]</scope>
    <source>
        <strain evidence="16">M8</strain>
    </source>
</reference>
<evidence type="ECO:0000256" key="4">
    <source>
        <dbReference type="ARBA" id="ARBA00015492"/>
    </source>
</evidence>
<comment type="similarity">
    <text evidence="2 13">Belongs to the SUA5 family.</text>
</comment>
<keyword evidence="6 13" id="KW-0808">Transferase</keyword>
<feature type="domain" description="YrdC-like" evidence="15">
    <location>
        <begin position="15"/>
        <end position="202"/>
    </location>
</feature>
<evidence type="ECO:0000256" key="8">
    <source>
        <dbReference type="ARBA" id="ARBA00022695"/>
    </source>
</evidence>
<dbReference type="GO" id="GO:0000049">
    <property type="term" value="F:tRNA binding"/>
    <property type="evidence" value="ECO:0007669"/>
    <property type="project" value="TreeGrafter"/>
</dbReference>
<feature type="binding site" evidence="14">
    <location>
        <position position="69"/>
    </location>
    <ligand>
        <name>L-threonine</name>
        <dbReference type="ChEBI" id="CHEBI:57926"/>
    </ligand>
</feature>
<evidence type="ECO:0000256" key="3">
    <source>
        <dbReference type="ARBA" id="ARBA00012584"/>
    </source>
</evidence>
<evidence type="ECO:0000256" key="9">
    <source>
        <dbReference type="ARBA" id="ARBA00022741"/>
    </source>
</evidence>
<dbReference type="Pfam" id="PF03481">
    <property type="entry name" value="Sua5_C"/>
    <property type="match status" value="1"/>
</dbReference>
<dbReference type="FunFam" id="3.90.870.10:FF:000009">
    <property type="entry name" value="Threonylcarbamoyl-AMP synthase, putative"/>
    <property type="match status" value="1"/>
</dbReference>
<dbReference type="RefSeq" id="WP_058382955.1">
    <property type="nucleotide sequence ID" value="NZ_CP013659.2"/>
</dbReference>
<comment type="function">
    <text evidence="13">Required for the formation of a threonylcarbamoyl group on adenosine at position 37 (t(6)A37) in tRNAs that read codons beginning with adenine.</text>
</comment>
<evidence type="ECO:0000256" key="2">
    <source>
        <dbReference type="ARBA" id="ARBA00007663"/>
    </source>
</evidence>
<comment type="catalytic activity">
    <reaction evidence="12 13">
        <text>L-threonine + hydrogencarbonate + ATP = L-threonylcarbamoyladenylate + diphosphate + H2O</text>
        <dbReference type="Rhea" id="RHEA:36407"/>
        <dbReference type="ChEBI" id="CHEBI:15377"/>
        <dbReference type="ChEBI" id="CHEBI:17544"/>
        <dbReference type="ChEBI" id="CHEBI:30616"/>
        <dbReference type="ChEBI" id="CHEBI:33019"/>
        <dbReference type="ChEBI" id="CHEBI:57926"/>
        <dbReference type="ChEBI" id="CHEBI:73682"/>
        <dbReference type="EC" id="2.7.7.87"/>
    </reaction>
</comment>